<evidence type="ECO:0000256" key="1">
    <source>
        <dbReference type="SAM" id="Phobius"/>
    </source>
</evidence>
<evidence type="ECO:0000259" key="2">
    <source>
        <dbReference type="Pfam" id="PF21530"/>
    </source>
</evidence>
<dbReference type="InterPro" id="IPR049163">
    <property type="entry name" value="Pif1-like_2B_dom"/>
</dbReference>
<accession>A0A9R1XHK5</accession>
<keyword evidence="1" id="KW-0472">Membrane</keyword>
<keyword evidence="1" id="KW-0812">Transmembrane</keyword>
<comment type="caution">
    <text evidence="3">The sequence shown here is derived from an EMBL/GenBank/DDBJ whole genome shotgun (WGS) entry which is preliminary data.</text>
</comment>
<dbReference type="Proteomes" id="UP000235145">
    <property type="component" value="Unassembled WGS sequence"/>
</dbReference>
<dbReference type="EMBL" id="NBSK02000004">
    <property type="protein sequence ID" value="KAJ0212964.1"/>
    <property type="molecule type" value="Genomic_DNA"/>
</dbReference>
<gene>
    <name evidence="3" type="ORF">LSAT_V11C400179690</name>
</gene>
<evidence type="ECO:0000313" key="4">
    <source>
        <dbReference type="Proteomes" id="UP000235145"/>
    </source>
</evidence>
<sequence>MGHEDSSLRMSLFWYLIINLWLTINMRALTELEERIYYGIDETIDDKNGFYPLEFLNSINVSGLFPHCLQVKVGCPIILLRNIDPANRLCNGNLLICKSFQ</sequence>
<keyword evidence="4" id="KW-1185">Reference proteome</keyword>
<reference evidence="3 4" key="1">
    <citation type="journal article" date="2017" name="Nat. Commun.">
        <title>Genome assembly with in vitro proximity ligation data and whole-genome triplication in lettuce.</title>
        <authorList>
            <person name="Reyes-Chin-Wo S."/>
            <person name="Wang Z."/>
            <person name="Yang X."/>
            <person name="Kozik A."/>
            <person name="Arikit S."/>
            <person name="Song C."/>
            <person name="Xia L."/>
            <person name="Froenicke L."/>
            <person name="Lavelle D.O."/>
            <person name="Truco M.J."/>
            <person name="Xia R."/>
            <person name="Zhu S."/>
            <person name="Xu C."/>
            <person name="Xu H."/>
            <person name="Xu X."/>
            <person name="Cox K."/>
            <person name="Korf I."/>
            <person name="Meyers B.C."/>
            <person name="Michelmore R.W."/>
        </authorList>
    </citation>
    <scope>NUCLEOTIDE SEQUENCE [LARGE SCALE GENOMIC DNA]</scope>
    <source>
        <strain evidence="4">cv. Salinas</strain>
        <tissue evidence="3">Seedlings</tissue>
    </source>
</reference>
<dbReference type="PANTHER" id="PTHR10492:SF94">
    <property type="entry name" value="ATP-DEPENDENT DNA HELICASE"/>
    <property type="match status" value="1"/>
</dbReference>
<organism evidence="3 4">
    <name type="scientific">Lactuca sativa</name>
    <name type="common">Garden lettuce</name>
    <dbReference type="NCBI Taxonomy" id="4236"/>
    <lineage>
        <taxon>Eukaryota</taxon>
        <taxon>Viridiplantae</taxon>
        <taxon>Streptophyta</taxon>
        <taxon>Embryophyta</taxon>
        <taxon>Tracheophyta</taxon>
        <taxon>Spermatophyta</taxon>
        <taxon>Magnoliopsida</taxon>
        <taxon>eudicotyledons</taxon>
        <taxon>Gunneridae</taxon>
        <taxon>Pentapetalae</taxon>
        <taxon>asterids</taxon>
        <taxon>campanulids</taxon>
        <taxon>Asterales</taxon>
        <taxon>Asteraceae</taxon>
        <taxon>Cichorioideae</taxon>
        <taxon>Cichorieae</taxon>
        <taxon>Lactucinae</taxon>
        <taxon>Lactuca</taxon>
    </lineage>
</organism>
<dbReference type="AlphaFoldDB" id="A0A9R1XHK5"/>
<keyword evidence="1" id="KW-1133">Transmembrane helix</keyword>
<feature type="domain" description="DNA helicase Pif1-like 2B" evidence="2">
    <location>
        <begin position="54"/>
        <end position="97"/>
    </location>
</feature>
<dbReference type="PANTHER" id="PTHR10492">
    <property type="match status" value="1"/>
</dbReference>
<proteinExistence type="predicted"/>
<name>A0A9R1XHK5_LACSA</name>
<evidence type="ECO:0000313" key="3">
    <source>
        <dbReference type="EMBL" id="KAJ0212964.1"/>
    </source>
</evidence>
<feature type="transmembrane region" description="Helical" evidence="1">
    <location>
        <begin position="12"/>
        <end position="30"/>
    </location>
</feature>
<dbReference type="Pfam" id="PF21530">
    <property type="entry name" value="Pif1_2B_dom"/>
    <property type="match status" value="1"/>
</dbReference>
<protein>
    <recommendedName>
        <fullName evidence="2">DNA helicase Pif1-like 2B domain-containing protein</fullName>
    </recommendedName>
</protein>